<organism evidence="2 3">
    <name type="scientific">Pseudovirgaria hyperparasitica</name>
    <dbReference type="NCBI Taxonomy" id="470096"/>
    <lineage>
        <taxon>Eukaryota</taxon>
        <taxon>Fungi</taxon>
        <taxon>Dikarya</taxon>
        <taxon>Ascomycota</taxon>
        <taxon>Pezizomycotina</taxon>
        <taxon>Dothideomycetes</taxon>
        <taxon>Dothideomycetes incertae sedis</taxon>
        <taxon>Acrospermales</taxon>
        <taxon>Acrospermaceae</taxon>
        <taxon>Pseudovirgaria</taxon>
    </lineage>
</organism>
<keyword evidence="3" id="KW-1185">Reference proteome</keyword>
<protein>
    <submittedName>
        <fullName evidence="2">Uncharacterized protein</fullName>
    </submittedName>
</protein>
<evidence type="ECO:0000256" key="1">
    <source>
        <dbReference type="SAM" id="MobiDB-lite"/>
    </source>
</evidence>
<accession>A0A6A6VT66</accession>
<dbReference type="GeneID" id="54488764"/>
<dbReference type="RefSeq" id="XP_033595427.1">
    <property type="nucleotide sequence ID" value="XM_033747710.1"/>
</dbReference>
<dbReference type="Proteomes" id="UP000799437">
    <property type="component" value="Unassembled WGS sequence"/>
</dbReference>
<reference evidence="2" key="1">
    <citation type="journal article" date="2020" name="Stud. Mycol.">
        <title>101 Dothideomycetes genomes: a test case for predicting lifestyles and emergence of pathogens.</title>
        <authorList>
            <person name="Haridas S."/>
            <person name="Albert R."/>
            <person name="Binder M."/>
            <person name="Bloem J."/>
            <person name="Labutti K."/>
            <person name="Salamov A."/>
            <person name="Andreopoulos B."/>
            <person name="Baker S."/>
            <person name="Barry K."/>
            <person name="Bills G."/>
            <person name="Bluhm B."/>
            <person name="Cannon C."/>
            <person name="Castanera R."/>
            <person name="Culley D."/>
            <person name="Daum C."/>
            <person name="Ezra D."/>
            <person name="Gonzalez J."/>
            <person name="Henrissat B."/>
            <person name="Kuo A."/>
            <person name="Liang C."/>
            <person name="Lipzen A."/>
            <person name="Lutzoni F."/>
            <person name="Magnuson J."/>
            <person name="Mondo S."/>
            <person name="Nolan M."/>
            <person name="Ohm R."/>
            <person name="Pangilinan J."/>
            <person name="Park H.-J."/>
            <person name="Ramirez L."/>
            <person name="Alfaro M."/>
            <person name="Sun H."/>
            <person name="Tritt A."/>
            <person name="Yoshinaga Y."/>
            <person name="Zwiers L.-H."/>
            <person name="Turgeon B."/>
            <person name="Goodwin S."/>
            <person name="Spatafora J."/>
            <person name="Crous P."/>
            <person name="Grigoriev I."/>
        </authorList>
    </citation>
    <scope>NUCLEOTIDE SEQUENCE</scope>
    <source>
        <strain evidence="2">CBS 121739</strain>
    </source>
</reference>
<dbReference type="EMBL" id="ML996589">
    <property type="protein sequence ID" value="KAF2752976.1"/>
    <property type="molecule type" value="Genomic_DNA"/>
</dbReference>
<gene>
    <name evidence="2" type="ORF">EJ05DRAFT_505530</name>
</gene>
<sequence>MIGEDKPGQHKAHGFAASEPLIHNRLPVVAETNLRNLHHTTKIPFLAPKSTVQRRHTQRTSGIESESSRSRGLTAGCPSPAGREALLQDVGVAIHGGSELEPGATWPANVRGTPTPGSGQNSVDVDAQTSIKQDTIPMQTYPINSIIGHIHGLLSVASGRETDIKSGLTAQYDVYFGLGKHSFWEFVRSVRTTLEVGLGDLEHSCVPVPSVSQQTPLPLKSH</sequence>
<evidence type="ECO:0000313" key="2">
    <source>
        <dbReference type="EMBL" id="KAF2752976.1"/>
    </source>
</evidence>
<dbReference type="AlphaFoldDB" id="A0A6A6VT66"/>
<evidence type="ECO:0000313" key="3">
    <source>
        <dbReference type="Proteomes" id="UP000799437"/>
    </source>
</evidence>
<proteinExistence type="predicted"/>
<feature type="region of interest" description="Disordered" evidence="1">
    <location>
        <begin position="50"/>
        <end position="75"/>
    </location>
</feature>
<name>A0A6A6VT66_9PEZI</name>